<reference evidence="3" key="1">
    <citation type="submission" date="2016-09" db="EMBL/GenBank/DDBJ databases">
        <authorList>
            <person name="Gulvik C.A."/>
        </authorList>
    </citation>
    <scope>NUCLEOTIDE SEQUENCE [LARGE SCALE GENOMIC DNA]</scope>
    <source>
        <strain evidence="3">LMG 26676</strain>
    </source>
</reference>
<dbReference type="RefSeq" id="WP_069639085.1">
    <property type="nucleotide sequence ID" value="NZ_JAFBEZ010000010.1"/>
</dbReference>
<sequence length="383" mass="44833">MNKDKLKNIIPILLLLFFSLKQIIVNYSTINQYHMYSKLNHTLTFGIVFLLVFFIIFFCQYKIKQYAAITFIGIMIVVSSFITKDLAIVVFYLFVLALKNIDYKKIVKTICFSQITGVSLILMLFNLGLIDERISTRLGIVRRSYGFGHPAFLSTFYLMIVMELFYLYENKIKYYHIIIVVILAEIIDRTTDGRTNMYCLFLFLFLFVIRKSFRKILDLKTIMYVTNYIFLFLALLCSVYLAAKFNPYNILEAKLNSILSNRLYLSNYFWNNYGPSLFGQPLKFISTLEGSLTGQSVLILDNFYLNLVIKFGLVMTGLFVGFVLKLLKLLYLREETTLLIIVFVFLVYSLISPIIINLELNFIFFAGVFIFQKQYNPKNEQFN</sequence>
<proteinExistence type="predicted"/>
<organism evidence="2 3">
    <name type="scientific">Enterococcus ureilyticus</name>
    <dbReference type="NCBI Taxonomy" id="1131292"/>
    <lineage>
        <taxon>Bacteria</taxon>
        <taxon>Bacillati</taxon>
        <taxon>Bacillota</taxon>
        <taxon>Bacilli</taxon>
        <taxon>Lactobacillales</taxon>
        <taxon>Enterococcaceae</taxon>
        <taxon>Enterococcus</taxon>
    </lineage>
</organism>
<keyword evidence="1" id="KW-1133">Transmembrane helix</keyword>
<keyword evidence="3" id="KW-1185">Reference proteome</keyword>
<feature type="transmembrane region" description="Helical" evidence="1">
    <location>
        <begin position="303"/>
        <end position="324"/>
    </location>
</feature>
<evidence type="ECO:0000313" key="2">
    <source>
        <dbReference type="EMBL" id="OEG23611.1"/>
    </source>
</evidence>
<gene>
    <name evidence="2" type="ORF">BCR24_11300</name>
</gene>
<feature type="transmembrane region" description="Helical" evidence="1">
    <location>
        <begin position="66"/>
        <end position="94"/>
    </location>
</feature>
<accession>A0A1E5HF93</accession>
<protein>
    <recommendedName>
        <fullName evidence="4">Polysaccharide polymerase</fullName>
    </recommendedName>
</protein>
<dbReference type="EMBL" id="MIKC01000003">
    <property type="protein sequence ID" value="OEG23611.1"/>
    <property type="molecule type" value="Genomic_DNA"/>
</dbReference>
<evidence type="ECO:0008006" key="4">
    <source>
        <dbReference type="Google" id="ProtNLM"/>
    </source>
</evidence>
<feature type="transmembrane region" description="Helical" evidence="1">
    <location>
        <begin position="42"/>
        <end position="59"/>
    </location>
</feature>
<comment type="caution">
    <text evidence="2">The sequence shown here is derived from an EMBL/GenBank/DDBJ whole genome shotgun (WGS) entry which is preliminary data.</text>
</comment>
<keyword evidence="1" id="KW-0472">Membrane</keyword>
<dbReference type="OrthoDB" id="2085113at2"/>
<feature type="transmembrane region" description="Helical" evidence="1">
    <location>
        <begin position="336"/>
        <end position="356"/>
    </location>
</feature>
<keyword evidence="1" id="KW-0812">Transmembrane</keyword>
<dbReference type="STRING" id="1131292.BCR24_11300"/>
<feature type="transmembrane region" description="Helical" evidence="1">
    <location>
        <begin position="151"/>
        <end position="168"/>
    </location>
</feature>
<dbReference type="Proteomes" id="UP000094469">
    <property type="component" value="Unassembled WGS sequence"/>
</dbReference>
<feature type="transmembrane region" description="Helical" evidence="1">
    <location>
        <begin position="106"/>
        <end position="130"/>
    </location>
</feature>
<evidence type="ECO:0000313" key="3">
    <source>
        <dbReference type="Proteomes" id="UP000094469"/>
    </source>
</evidence>
<feature type="transmembrane region" description="Helical" evidence="1">
    <location>
        <begin position="12"/>
        <end position="30"/>
    </location>
</feature>
<name>A0A1E5HF93_9ENTE</name>
<evidence type="ECO:0000256" key="1">
    <source>
        <dbReference type="SAM" id="Phobius"/>
    </source>
</evidence>
<dbReference type="AlphaFoldDB" id="A0A1E5HF93"/>
<feature type="transmembrane region" description="Helical" evidence="1">
    <location>
        <begin position="225"/>
        <end position="243"/>
    </location>
</feature>